<dbReference type="InterPro" id="IPR032471">
    <property type="entry name" value="AGRL2-4_GAIN_subdom_A"/>
</dbReference>
<feature type="domain" description="SUEL-type lectin" evidence="19">
    <location>
        <begin position="222"/>
        <end position="298"/>
    </location>
</feature>
<dbReference type="InterPro" id="IPR016186">
    <property type="entry name" value="C-type_lectin-like/link_sf"/>
</dbReference>
<evidence type="ECO:0000259" key="19">
    <source>
        <dbReference type="PROSITE" id="PS50228"/>
    </source>
</evidence>
<dbReference type="OrthoDB" id="1100386at2759"/>
<evidence type="ECO:0008006" key="23">
    <source>
        <dbReference type="Google" id="ProtNLM"/>
    </source>
</evidence>
<dbReference type="CDD" id="cd00037">
    <property type="entry name" value="CLECT"/>
    <property type="match status" value="1"/>
</dbReference>
<dbReference type="InterPro" id="IPR001304">
    <property type="entry name" value="C-type_lectin-like"/>
</dbReference>
<dbReference type="Gene3D" id="2.60.120.740">
    <property type="match status" value="1"/>
</dbReference>
<evidence type="ECO:0000256" key="4">
    <source>
        <dbReference type="ARBA" id="ARBA00022692"/>
    </source>
</evidence>
<evidence type="ECO:0000256" key="5">
    <source>
        <dbReference type="ARBA" id="ARBA00022729"/>
    </source>
</evidence>
<dbReference type="InterPro" id="IPR043159">
    <property type="entry name" value="Lectin_gal-bd_sf"/>
</dbReference>
<feature type="transmembrane region" description="Helical" evidence="14">
    <location>
        <begin position="1012"/>
        <end position="1038"/>
    </location>
</feature>
<feature type="transmembrane region" description="Helical" evidence="14">
    <location>
        <begin position="1084"/>
        <end position="1107"/>
    </location>
</feature>
<dbReference type="AlphaFoldDB" id="A0A8S1ENR6"/>
<evidence type="ECO:0000256" key="2">
    <source>
        <dbReference type="ARBA" id="ARBA00010933"/>
    </source>
</evidence>
<evidence type="ECO:0000259" key="17">
    <source>
        <dbReference type="PROSITE" id="PS50221"/>
    </source>
</evidence>
<dbReference type="GO" id="GO:0007166">
    <property type="term" value="P:cell surface receptor signaling pathway"/>
    <property type="evidence" value="ECO:0007669"/>
    <property type="project" value="InterPro"/>
</dbReference>
<feature type="compositionally biased region" description="Polar residues" evidence="13">
    <location>
        <begin position="1151"/>
        <end position="1162"/>
    </location>
</feature>
<evidence type="ECO:0000256" key="3">
    <source>
        <dbReference type="ARBA" id="ARBA00022475"/>
    </source>
</evidence>
<dbReference type="Pfam" id="PF00059">
    <property type="entry name" value="Lectin_C"/>
    <property type="match status" value="1"/>
</dbReference>
<feature type="domain" description="GAIN-B" evidence="17">
    <location>
        <begin position="707"/>
        <end position="857"/>
    </location>
</feature>
<evidence type="ECO:0000259" key="16">
    <source>
        <dbReference type="PROSITE" id="PS50041"/>
    </source>
</evidence>
<gene>
    <name evidence="21" type="ORF">CBOVIS_LOCUS7674</name>
</gene>
<evidence type="ECO:0000256" key="12">
    <source>
        <dbReference type="ARBA" id="ARBA00023224"/>
    </source>
</evidence>
<feature type="transmembrane region" description="Helical" evidence="14">
    <location>
        <begin position="903"/>
        <end position="921"/>
    </location>
</feature>
<dbReference type="InterPro" id="IPR017981">
    <property type="entry name" value="GPCR_2-like_7TM"/>
</dbReference>
<dbReference type="Proteomes" id="UP000494206">
    <property type="component" value="Unassembled WGS sequence"/>
</dbReference>
<keyword evidence="9 14" id="KW-0472">Membrane</keyword>
<dbReference type="EMBL" id="CADEPM010000004">
    <property type="protein sequence ID" value="CAB3405484.1"/>
    <property type="molecule type" value="Genomic_DNA"/>
</dbReference>
<dbReference type="Gene3D" id="3.10.100.10">
    <property type="entry name" value="Mannose-Binding Protein A, subunit A"/>
    <property type="match status" value="1"/>
</dbReference>
<feature type="compositionally biased region" description="Polar residues" evidence="13">
    <location>
        <begin position="1171"/>
        <end position="1189"/>
    </location>
</feature>
<dbReference type="SMART" id="SM00008">
    <property type="entry name" value="HormR"/>
    <property type="match status" value="1"/>
</dbReference>
<dbReference type="CDD" id="cd22840">
    <property type="entry name" value="Gal_Rha_Lectin_LAT2"/>
    <property type="match status" value="1"/>
</dbReference>
<evidence type="ECO:0000256" key="13">
    <source>
        <dbReference type="SAM" id="MobiDB-lite"/>
    </source>
</evidence>
<dbReference type="CDD" id="cd15440">
    <property type="entry name" value="7tmB2_latrophilin-like_invertebrate"/>
    <property type="match status" value="1"/>
</dbReference>
<dbReference type="PANTHER" id="PTHR12011">
    <property type="entry name" value="ADHESION G-PROTEIN COUPLED RECEPTOR"/>
    <property type="match status" value="1"/>
</dbReference>
<dbReference type="PROSITE" id="PS50228">
    <property type="entry name" value="SUEL_LECTIN"/>
    <property type="match status" value="1"/>
</dbReference>
<evidence type="ECO:0000256" key="7">
    <source>
        <dbReference type="ARBA" id="ARBA00022989"/>
    </source>
</evidence>
<dbReference type="SUPFAM" id="SSF56436">
    <property type="entry name" value="C-type lectin-like"/>
    <property type="match status" value="2"/>
</dbReference>
<evidence type="ECO:0000256" key="8">
    <source>
        <dbReference type="ARBA" id="ARBA00023040"/>
    </source>
</evidence>
<dbReference type="InterPro" id="IPR001879">
    <property type="entry name" value="GPCR_2_extracellular_dom"/>
</dbReference>
<keyword evidence="22" id="KW-1185">Reference proteome</keyword>
<comment type="subcellular location">
    <subcellularLocation>
        <location evidence="1">Cell membrane</location>
        <topology evidence="1">Multi-pass membrane protein</topology>
    </subcellularLocation>
</comment>
<comment type="similarity">
    <text evidence="2">Belongs to the G-protein coupled receptor 2 family. LN-TM7 subfamily.</text>
</comment>
<dbReference type="Gene3D" id="1.20.1070.10">
    <property type="entry name" value="Rhodopsin 7-helix transmembrane proteins"/>
    <property type="match status" value="1"/>
</dbReference>
<dbReference type="PROSITE" id="PS50261">
    <property type="entry name" value="G_PROTEIN_RECEP_F2_4"/>
    <property type="match status" value="1"/>
</dbReference>
<dbReference type="InterPro" id="IPR000742">
    <property type="entry name" value="EGF"/>
</dbReference>
<dbReference type="PROSITE" id="PS50041">
    <property type="entry name" value="C_TYPE_LECTIN_2"/>
    <property type="match status" value="1"/>
</dbReference>
<keyword evidence="7 14" id="KW-1133">Transmembrane helix</keyword>
<dbReference type="InterPro" id="IPR016187">
    <property type="entry name" value="CTDL_fold"/>
</dbReference>
<dbReference type="Pfam" id="PF02140">
    <property type="entry name" value="SUEL_Lectin"/>
    <property type="match status" value="1"/>
</dbReference>
<comment type="caution">
    <text evidence="21">The sequence shown here is derived from an EMBL/GenBank/DDBJ whole genome shotgun (WGS) entry which is preliminary data.</text>
</comment>
<feature type="domain" description="G-protein coupled receptors family 2 profile 2" evidence="20">
    <location>
        <begin position="868"/>
        <end position="1108"/>
    </location>
</feature>
<dbReference type="GO" id="GO:0030246">
    <property type="term" value="F:carbohydrate binding"/>
    <property type="evidence" value="ECO:0007669"/>
    <property type="project" value="UniProtKB-KW"/>
</dbReference>
<evidence type="ECO:0000256" key="15">
    <source>
        <dbReference type="SAM" id="SignalP"/>
    </source>
</evidence>
<keyword evidence="4 14" id="KW-0812">Transmembrane</keyword>
<evidence type="ECO:0000256" key="10">
    <source>
        <dbReference type="ARBA" id="ARBA00023157"/>
    </source>
</evidence>
<accession>A0A8S1ENR6</accession>
<keyword evidence="5 15" id="KW-0732">Signal</keyword>
<evidence type="ECO:0000256" key="6">
    <source>
        <dbReference type="ARBA" id="ARBA00022734"/>
    </source>
</evidence>
<dbReference type="InterPro" id="IPR057244">
    <property type="entry name" value="GAIN_B"/>
</dbReference>
<feature type="transmembrane region" description="Helical" evidence="14">
    <location>
        <begin position="1059"/>
        <end position="1078"/>
    </location>
</feature>
<feature type="compositionally biased region" description="Low complexity" evidence="13">
    <location>
        <begin position="1190"/>
        <end position="1201"/>
    </location>
</feature>
<dbReference type="GO" id="GO:0004175">
    <property type="term" value="F:endopeptidase activity"/>
    <property type="evidence" value="ECO:0007669"/>
    <property type="project" value="UniProtKB-ARBA"/>
</dbReference>
<proteinExistence type="inferred from homology"/>
<name>A0A8S1ENR6_9PELO</name>
<dbReference type="SMART" id="SM00303">
    <property type="entry name" value="GPS"/>
    <property type="match status" value="1"/>
</dbReference>
<dbReference type="InterPro" id="IPR000203">
    <property type="entry name" value="GPS"/>
</dbReference>
<dbReference type="PROSITE" id="PS50221">
    <property type="entry name" value="GAIN_B"/>
    <property type="match status" value="1"/>
</dbReference>
<dbReference type="PANTHER" id="PTHR12011:SF347">
    <property type="entry name" value="FI21270P1-RELATED"/>
    <property type="match status" value="1"/>
</dbReference>
<dbReference type="InterPro" id="IPR000922">
    <property type="entry name" value="Lectin_gal-bd_dom"/>
</dbReference>
<dbReference type="GO" id="GO:0005886">
    <property type="term" value="C:plasma membrane"/>
    <property type="evidence" value="ECO:0007669"/>
    <property type="project" value="UniProtKB-SubCell"/>
</dbReference>
<feature type="domain" description="C-type lectin" evidence="16">
    <location>
        <begin position="53"/>
        <end position="186"/>
    </location>
</feature>
<dbReference type="InterPro" id="IPR048072">
    <property type="entry name" value="7tmB2_latrophilin-like"/>
</dbReference>
<feature type="compositionally biased region" description="Basic and acidic residues" evidence="13">
    <location>
        <begin position="1228"/>
        <end position="1246"/>
    </location>
</feature>
<feature type="transmembrane region" description="Helical" evidence="14">
    <location>
        <begin position="972"/>
        <end position="992"/>
    </location>
</feature>
<keyword evidence="11" id="KW-0675">Receptor</keyword>
<evidence type="ECO:0000313" key="21">
    <source>
        <dbReference type="EMBL" id="CAB3405484.1"/>
    </source>
</evidence>
<dbReference type="Pfam" id="PF00002">
    <property type="entry name" value="7tm_2"/>
    <property type="match status" value="1"/>
</dbReference>
<feature type="transmembrane region" description="Helical" evidence="14">
    <location>
        <begin position="933"/>
        <end position="951"/>
    </location>
</feature>
<feature type="domain" description="G-protein coupled receptors family 2 profile 1" evidence="18">
    <location>
        <begin position="465"/>
        <end position="522"/>
    </location>
</feature>
<evidence type="ECO:0000256" key="9">
    <source>
        <dbReference type="ARBA" id="ARBA00023136"/>
    </source>
</evidence>
<feature type="transmembrane region" description="Helical" evidence="14">
    <location>
        <begin position="870"/>
        <end position="891"/>
    </location>
</feature>
<dbReference type="GO" id="GO:0097264">
    <property type="term" value="P:self proteolysis"/>
    <property type="evidence" value="ECO:0007669"/>
    <property type="project" value="UniProtKB-ARBA"/>
</dbReference>
<dbReference type="SMART" id="SM00034">
    <property type="entry name" value="CLECT"/>
    <property type="match status" value="1"/>
</dbReference>
<evidence type="ECO:0000256" key="14">
    <source>
        <dbReference type="SAM" id="Phobius"/>
    </source>
</evidence>
<evidence type="ECO:0000259" key="20">
    <source>
        <dbReference type="PROSITE" id="PS50261"/>
    </source>
</evidence>
<evidence type="ECO:0000259" key="18">
    <source>
        <dbReference type="PROSITE" id="PS50227"/>
    </source>
</evidence>
<keyword evidence="3" id="KW-1003">Cell membrane</keyword>
<dbReference type="InterPro" id="IPR000832">
    <property type="entry name" value="GPCR_2_secretin-like"/>
</dbReference>
<feature type="region of interest" description="Disordered" evidence="13">
    <location>
        <begin position="1151"/>
        <end position="1246"/>
    </location>
</feature>
<dbReference type="InterPro" id="IPR036445">
    <property type="entry name" value="GPCR_2_extracell_dom_sf"/>
</dbReference>
<dbReference type="Pfam" id="PF16489">
    <property type="entry name" value="GAIN"/>
    <property type="match status" value="1"/>
</dbReference>
<feature type="chain" id="PRO_5035857766" description="Latrophilin-3" evidence="15">
    <location>
        <begin position="19"/>
        <end position="1246"/>
    </location>
</feature>
<evidence type="ECO:0000256" key="11">
    <source>
        <dbReference type="ARBA" id="ARBA00023170"/>
    </source>
</evidence>
<keyword evidence="12" id="KW-0807">Transducer</keyword>
<reference evidence="21 22" key="1">
    <citation type="submission" date="2020-04" db="EMBL/GenBank/DDBJ databases">
        <authorList>
            <person name="Laetsch R D."/>
            <person name="Stevens L."/>
            <person name="Kumar S."/>
            <person name="Blaxter L. M."/>
        </authorList>
    </citation>
    <scope>NUCLEOTIDE SEQUENCE [LARGE SCALE GENOMIC DNA]</scope>
</reference>
<feature type="signal peptide" evidence="15">
    <location>
        <begin position="1"/>
        <end position="18"/>
    </location>
</feature>
<organism evidence="21 22">
    <name type="scientific">Caenorhabditis bovis</name>
    <dbReference type="NCBI Taxonomy" id="2654633"/>
    <lineage>
        <taxon>Eukaryota</taxon>
        <taxon>Metazoa</taxon>
        <taxon>Ecdysozoa</taxon>
        <taxon>Nematoda</taxon>
        <taxon>Chromadorea</taxon>
        <taxon>Rhabditida</taxon>
        <taxon>Rhabditina</taxon>
        <taxon>Rhabditomorpha</taxon>
        <taxon>Rhabditoidea</taxon>
        <taxon>Rhabditidae</taxon>
        <taxon>Peloderinae</taxon>
        <taxon>Caenorhabditis</taxon>
    </lineage>
</organism>
<evidence type="ECO:0000256" key="1">
    <source>
        <dbReference type="ARBA" id="ARBA00004651"/>
    </source>
</evidence>
<evidence type="ECO:0000313" key="22">
    <source>
        <dbReference type="Proteomes" id="UP000494206"/>
    </source>
</evidence>
<dbReference type="PROSITE" id="PS01186">
    <property type="entry name" value="EGF_2"/>
    <property type="match status" value="1"/>
</dbReference>
<dbReference type="Pfam" id="PF01825">
    <property type="entry name" value="GPS"/>
    <property type="match status" value="1"/>
</dbReference>
<sequence length="1246" mass="138149">MRISLLLLASICLNLIECKSNFCQSNVCENDGICVVASELPAFSACPKNTLYHMGYCYLFDETPRNWKDAATFCNKFDGGVLASIQSVEDQNFYSGYLQGILPSAEMGSKTPVEGIWTAIHGVNNNTKPQWVIYPGSFLVTETFWAYLEPNIYLDYDEVCVSLEARNYYKEWSTALCTVLKYTVCKLPQKVEQSQYVAQCSCPNGYGGLTCDERDSAQTKITCANDNFQFSCEPGLSIVVEYASFGANEGAQCSRDATSSAQTCQNVNSLQTMINACYGLNSCEFSNLTTVFLNTPCPVPSELFLEARLRCENPKTPECQKDETLYNERCYSITVEDNEKNMMSYDQAVKNCAVKSGQIPSNTDENLISVISQKSRKPCNQFWLSKADGICKTLRICQSQSSIESVDCDTTRANYICATVPLTGSLIANRSAQPAPVQESVLVPQQVYTGEPPAEVPSSLSKPRYCKKETKNGIRYAETRACMQNEQPCPDPDNVIGTVTRYCNCQTGKWEEPNTTNCMHKWVAEMEDAIRQNLPVEDISGHINRQLMSTLEKTLYGGDITGTVRLSDNMLSLARNQFGVLMDRYVRESKAKNFTENLGGSGDQLLSSKAEPVWGQLDTDVRIEHASRLMSVLEQSVLLLGDYMVESKANYAYKNWAMEVELSEPTATSYQANRGAFDDMLPLGSADSQNEFELNNTVSFRNLEKSPTITLPTSSILRFLTPSQSSPSSLNDDVPVGFATANLNRNPIAVGYYAFSGFGNLLNTNNNYSMINSQIIGASVENATQSVQLPENSPVTFTFQHLAVDGVSNPRCVYWDHVVRRWSTTGCTLLSTTATSSKCSCTHLTSFAILMDVSGNVGRFSGGLASALDVISTIGCAISIVCLVLSLVVFTCFRNLHNLRNSIHRNLCLCLLIAELTFVIGMDRTGNRVGCGVVAIILHYFFLSSFCWMLLEGYQLYMMLIQVFEPNRTRVFLYYLFCYGNPAIVVGVSAGIRWEDYGTEKYCWIDTSKPTIWAFVGPIIAVIAMNIIFLLIALKVVLSVQSRDRTKWGRIIGWLKGSATLLCLLGITWIFGFLTAVKGGTGTVFAWIFTILNCTQGVFIFFLHVVMNEKVRGAIVRWLRSGICCLPETSSGAFNSKSFLSSRQRLMNMLKSNGPSYPSTASTDDKEKQLTPRSKTNAWLSSQMSSEGNSPDVVSTSSSDPRGSQIIENPQVEKKPPVKRRKFPLGAKESERGSQHRHGEEESVKL</sequence>
<dbReference type="GO" id="GO:0004930">
    <property type="term" value="F:G protein-coupled receptor activity"/>
    <property type="evidence" value="ECO:0007669"/>
    <property type="project" value="UniProtKB-KW"/>
</dbReference>
<dbReference type="InterPro" id="IPR046338">
    <property type="entry name" value="GAIN_dom_sf"/>
</dbReference>
<dbReference type="PRINTS" id="PR00249">
    <property type="entry name" value="GPCRSECRETIN"/>
</dbReference>
<dbReference type="Gene3D" id="2.60.220.50">
    <property type="match status" value="1"/>
</dbReference>
<keyword evidence="8" id="KW-0297">G-protein coupled receptor</keyword>
<dbReference type="SUPFAM" id="SSF81321">
    <property type="entry name" value="Family A G protein-coupled receptor-like"/>
    <property type="match status" value="1"/>
</dbReference>
<keyword evidence="6" id="KW-0430">Lectin</keyword>
<dbReference type="FunFam" id="1.20.1070.10:FF:000352">
    <property type="entry name" value="Latrophilin-like protein 1"/>
    <property type="match status" value="1"/>
</dbReference>
<keyword evidence="10" id="KW-1015">Disulfide bond</keyword>
<protein>
    <recommendedName>
        <fullName evidence="23">Latrophilin-3</fullName>
    </recommendedName>
</protein>
<dbReference type="Gene3D" id="4.10.1240.10">
    <property type="entry name" value="GPCR, family 2, extracellular hormone receptor domain"/>
    <property type="match status" value="1"/>
</dbReference>
<dbReference type="PROSITE" id="PS50227">
    <property type="entry name" value="G_PROTEIN_RECEP_F2_3"/>
    <property type="match status" value="1"/>
</dbReference>